<reference evidence="2 3" key="1">
    <citation type="submission" date="2019-02" db="EMBL/GenBank/DDBJ databases">
        <authorList>
            <consortium name="Pathogen Informatics"/>
        </authorList>
    </citation>
    <scope>NUCLEOTIDE SEQUENCE [LARGE SCALE GENOMIC DNA]</scope>
    <source>
        <strain evidence="2 3">3012STDY6756504</strain>
    </source>
</reference>
<feature type="region of interest" description="Disordered" evidence="1">
    <location>
        <begin position="195"/>
        <end position="280"/>
    </location>
</feature>
<gene>
    <name evidence="2" type="ORF">NCTC10797_04431</name>
</gene>
<evidence type="ECO:0000313" key="3">
    <source>
        <dbReference type="Proteomes" id="UP000290439"/>
    </source>
</evidence>
<accession>A0A4U8W3C4</accession>
<feature type="compositionally biased region" description="Basic and acidic residues" evidence="1">
    <location>
        <begin position="153"/>
        <end position="170"/>
    </location>
</feature>
<name>A0A4U8W3C4_9NOCA</name>
<evidence type="ECO:0000256" key="1">
    <source>
        <dbReference type="SAM" id="MobiDB-lite"/>
    </source>
</evidence>
<feature type="region of interest" description="Disordered" evidence="1">
    <location>
        <begin position="153"/>
        <end position="177"/>
    </location>
</feature>
<protein>
    <submittedName>
        <fullName evidence="2">Uncharacterized protein</fullName>
    </submittedName>
</protein>
<feature type="region of interest" description="Disordered" evidence="1">
    <location>
        <begin position="87"/>
        <end position="140"/>
    </location>
</feature>
<dbReference type="AlphaFoldDB" id="A0A4U8W3C4"/>
<sequence>MNSAPQACPVPPMYPAQRMIRCRRRVRHCGRTRHPRRIRRSGSVLAHSRIRRGSARPGGQDRCAGRVLFQLLHITRRHRLGCTGKAERDAGMRGRHRHTHPADQRISADQVQRGRGEDGDQYRDFGARPGVAEDPRERRGFAAQTEFVVEQRLEGPRSQRARDAPHHEAGGEAEVAGQHCPQCEAESEQHPAQHQQAAARDCVGPRARGHFQQERGRGPEREQRRDLPGVQAVIGEQQGIDGIEREEITETGEQHRPYGQRTHADRFGRPAGTESTAVDA</sequence>
<organism evidence="2 3">
    <name type="scientific">Nocardia cyriacigeorgica</name>
    <dbReference type="NCBI Taxonomy" id="135487"/>
    <lineage>
        <taxon>Bacteria</taxon>
        <taxon>Bacillati</taxon>
        <taxon>Actinomycetota</taxon>
        <taxon>Actinomycetes</taxon>
        <taxon>Mycobacteriales</taxon>
        <taxon>Nocardiaceae</taxon>
        <taxon>Nocardia</taxon>
    </lineage>
</organism>
<proteinExistence type="predicted"/>
<feature type="compositionally biased region" description="Basic and acidic residues" evidence="1">
    <location>
        <begin position="112"/>
        <end position="140"/>
    </location>
</feature>
<dbReference type="Proteomes" id="UP000290439">
    <property type="component" value="Chromosome"/>
</dbReference>
<feature type="compositionally biased region" description="Basic and acidic residues" evidence="1">
    <location>
        <begin position="242"/>
        <end position="268"/>
    </location>
</feature>
<evidence type="ECO:0000313" key="2">
    <source>
        <dbReference type="EMBL" id="VFB00631.1"/>
    </source>
</evidence>
<dbReference type="EMBL" id="LR215973">
    <property type="protein sequence ID" value="VFB00631.1"/>
    <property type="molecule type" value="Genomic_DNA"/>
</dbReference>
<feature type="compositionally biased region" description="Basic and acidic residues" evidence="1">
    <location>
        <begin position="211"/>
        <end position="227"/>
    </location>
</feature>